<accession>A0AAV7LBN7</accession>
<gene>
    <name evidence="2" type="ORF">NDU88_001118</name>
</gene>
<sequence>MDAATAAPPPQHSIPGSGVWAPGSRRCSGVHCSASTLTQVRRVESPGEVSQNAGRRFRFQVFVSLWDQGSSL</sequence>
<protein>
    <submittedName>
        <fullName evidence="2">Uncharacterized protein</fullName>
    </submittedName>
</protein>
<evidence type="ECO:0000313" key="3">
    <source>
        <dbReference type="Proteomes" id="UP001066276"/>
    </source>
</evidence>
<dbReference type="Proteomes" id="UP001066276">
    <property type="component" value="Chromosome 11"/>
</dbReference>
<reference evidence="2" key="1">
    <citation type="journal article" date="2022" name="bioRxiv">
        <title>Sequencing and chromosome-scale assembly of the giantPleurodeles waltlgenome.</title>
        <authorList>
            <person name="Brown T."/>
            <person name="Elewa A."/>
            <person name="Iarovenko S."/>
            <person name="Subramanian E."/>
            <person name="Araus A.J."/>
            <person name="Petzold A."/>
            <person name="Susuki M."/>
            <person name="Suzuki K.-i.T."/>
            <person name="Hayashi T."/>
            <person name="Toyoda A."/>
            <person name="Oliveira C."/>
            <person name="Osipova E."/>
            <person name="Leigh N.D."/>
            <person name="Simon A."/>
            <person name="Yun M.H."/>
        </authorList>
    </citation>
    <scope>NUCLEOTIDE SEQUENCE</scope>
    <source>
        <strain evidence="2">20211129_DDA</strain>
        <tissue evidence="2">Liver</tissue>
    </source>
</reference>
<evidence type="ECO:0000313" key="2">
    <source>
        <dbReference type="EMBL" id="KAJ1087959.1"/>
    </source>
</evidence>
<proteinExistence type="predicted"/>
<keyword evidence="3" id="KW-1185">Reference proteome</keyword>
<feature type="region of interest" description="Disordered" evidence="1">
    <location>
        <begin position="1"/>
        <end position="20"/>
    </location>
</feature>
<dbReference type="EMBL" id="JANPWB010000015">
    <property type="protein sequence ID" value="KAJ1087959.1"/>
    <property type="molecule type" value="Genomic_DNA"/>
</dbReference>
<organism evidence="2 3">
    <name type="scientific">Pleurodeles waltl</name>
    <name type="common">Iberian ribbed newt</name>
    <dbReference type="NCBI Taxonomy" id="8319"/>
    <lineage>
        <taxon>Eukaryota</taxon>
        <taxon>Metazoa</taxon>
        <taxon>Chordata</taxon>
        <taxon>Craniata</taxon>
        <taxon>Vertebrata</taxon>
        <taxon>Euteleostomi</taxon>
        <taxon>Amphibia</taxon>
        <taxon>Batrachia</taxon>
        <taxon>Caudata</taxon>
        <taxon>Salamandroidea</taxon>
        <taxon>Salamandridae</taxon>
        <taxon>Pleurodelinae</taxon>
        <taxon>Pleurodeles</taxon>
    </lineage>
</organism>
<evidence type="ECO:0000256" key="1">
    <source>
        <dbReference type="SAM" id="MobiDB-lite"/>
    </source>
</evidence>
<dbReference type="AlphaFoldDB" id="A0AAV7LBN7"/>
<name>A0AAV7LBN7_PLEWA</name>
<comment type="caution">
    <text evidence="2">The sequence shown here is derived from an EMBL/GenBank/DDBJ whole genome shotgun (WGS) entry which is preliminary data.</text>
</comment>